<dbReference type="InterPro" id="IPR016181">
    <property type="entry name" value="Acyl_CoA_acyltransferase"/>
</dbReference>
<dbReference type="SUPFAM" id="SSF55729">
    <property type="entry name" value="Acyl-CoA N-acyltransferases (Nat)"/>
    <property type="match status" value="1"/>
</dbReference>
<name>A0A1T4VI72_9GAMM</name>
<evidence type="ECO:0000313" key="2">
    <source>
        <dbReference type="Proteomes" id="UP000190162"/>
    </source>
</evidence>
<sequence length="65" mass="7834">MQLRQKGIRRIELGTGSFGYQLTYYQRLGFRVDRIIKNHFLDNYAEPICENGIQHKDMLRLYLEL</sequence>
<protein>
    <recommendedName>
        <fullName evidence="3">Acetyltransferase (GNAT) family protein</fullName>
    </recommendedName>
</protein>
<evidence type="ECO:0000313" key="1">
    <source>
        <dbReference type="EMBL" id="SKA64261.1"/>
    </source>
</evidence>
<accession>A0A1T4VI72</accession>
<dbReference type="AlphaFoldDB" id="A0A1T4VI72"/>
<keyword evidence="2" id="KW-1185">Reference proteome</keyword>
<organism evidence="1 2">
    <name type="scientific">Enterovibrio nigricans DSM 22720</name>
    <dbReference type="NCBI Taxonomy" id="1121868"/>
    <lineage>
        <taxon>Bacteria</taxon>
        <taxon>Pseudomonadati</taxon>
        <taxon>Pseudomonadota</taxon>
        <taxon>Gammaproteobacteria</taxon>
        <taxon>Vibrionales</taxon>
        <taxon>Vibrionaceae</taxon>
        <taxon>Enterovibrio</taxon>
    </lineage>
</organism>
<gene>
    <name evidence="1" type="ORF">SAMN02745132_03842</name>
</gene>
<reference evidence="2" key="1">
    <citation type="submission" date="2017-02" db="EMBL/GenBank/DDBJ databases">
        <authorList>
            <person name="Varghese N."/>
            <person name="Submissions S."/>
        </authorList>
    </citation>
    <scope>NUCLEOTIDE SEQUENCE [LARGE SCALE GENOMIC DNA]</scope>
    <source>
        <strain evidence="2">DSM 22720</strain>
    </source>
</reference>
<proteinExistence type="predicted"/>
<dbReference type="Gene3D" id="3.40.630.30">
    <property type="match status" value="1"/>
</dbReference>
<dbReference type="EMBL" id="FUXU01000072">
    <property type="protein sequence ID" value="SKA64261.1"/>
    <property type="molecule type" value="Genomic_DNA"/>
</dbReference>
<evidence type="ECO:0008006" key="3">
    <source>
        <dbReference type="Google" id="ProtNLM"/>
    </source>
</evidence>
<dbReference type="Proteomes" id="UP000190162">
    <property type="component" value="Unassembled WGS sequence"/>
</dbReference>